<evidence type="ECO:0000313" key="3">
    <source>
        <dbReference type="EMBL" id="CUS36116.1"/>
    </source>
</evidence>
<organism evidence="3 4">
    <name type="scientific">Candidatus Nitrospira nitrificans</name>
    <dbReference type="NCBI Taxonomy" id="1742973"/>
    <lineage>
        <taxon>Bacteria</taxon>
        <taxon>Pseudomonadati</taxon>
        <taxon>Nitrospirota</taxon>
        <taxon>Nitrospiria</taxon>
        <taxon>Nitrospirales</taxon>
        <taxon>Nitrospiraceae</taxon>
        <taxon>Nitrospira</taxon>
    </lineage>
</organism>
<keyword evidence="3" id="KW-0413">Isomerase</keyword>
<dbReference type="STRING" id="1742973.COMA2_200069"/>
<protein>
    <submittedName>
        <fullName evidence="3">UDP-glucose 4-epimerase</fullName>
        <ecNumber evidence="3">5.1.3.2</ecNumber>
    </submittedName>
</protein>
<evidence type="ECO:0000256" key="1">
    <source>
        <dbReference type="ARBA" id="ARBA00007637"/>
    </source>
</evidence>
<reference evidence="4" key="1">
    <citation type="submission" date="2015-10" db="EMBL/GenBank/DDBJ databases">
        <authorList>
            <person name="Luecker S."/>
            <person name="Luecker S."/>
        </authorList>
    </citation>
    <scope>NUCLEOTIDE SEQUENCE [LARGE SCALE GENOMIC DNA]</scope>
</reference>
<dbReference type="SUPFAM" id="SSF51735">
    <property type="entry name" value="NAD(P)-binding Rossmann-fold domains"/>
    <property type="match status" value="1"/>
</dbReference>
<dbReference type="Proteomes" id="UP000198736">
    <property type="component" value="Unassembled WGS sequence"/>
</dbReference>
<dbReference type="EMBL" id="CZPZ01000013">
    <property type="protein sequence ID" value="CUS36116.1"/>
    <property type="molecule type" value="Genomic_DNA"/>
</dbReference>
<gene>
    <name evidence="3" type="primary">galE</name>
    <name evidence="3" type="ORF">COMA2_200069</name>
</gene>
<dbReference type="GO" id="GO:0003978">
    <property type="term" value="F:UDP-glucose 4-epimerase activity"/>
    <property type="evidence" value="ECO:0007669"/>
    <property type="project" value="UniProtKB-EC"/>
</dbReference>
<evidence type="ECO:0000259" key="2">
    <source>
        <dbReference type="Pfam" id="PF01370"/>
    </source>
</evidence>
<feature type="domain" description="NAD-dependent epimerase/dehydratase" evidence="2">
    <location>
        <begin position="2"/>
        <end position="222"/>
    </location>
</feature>
<accession>A0A0S4LJE1</accession>
<dbReference type="Gene3D" id="3.40.50.720">
    <property type="entry name" value="NAD(P)-binding Rossmann-like Domain"/>
    <property type="match status" value="1"/>
</dbReference>
<dbReference type="InterPro" id="IPR036291">
    <property type="entry name" value="NAD(P)-bd_dom_sf"/>
</dbReference>
<evidence type="ECO:0000313" key="4">
    <source>
        <dbReference type="Proteomes" id="UP000198736"/>
    </source>
</evidence>
<dbReference type="Pfam" id="PF01370">
    <property type="entry name" value="Epimerase"/>
    <property type="match status" value="1"/>
</dbReference>
<dbReference type="EC" id="5.1.3.2" evidence="3"/>
<keyword evidence="4" id="KW-1185">Reference proteome</keyword>
<proteinExistence type="inferred from homology"/>
<comment type="similarity">
    <text evidence="1">Belongs to the NAD(P)-dependent epimerase/dehydratase family.</text>
</comment>
<dbReference type="PANTHER" id="PTHR43000">
    <property type="entry name" value="DTDP-D-GLUCOSE 4,6-DEHYDRATASE-RELATED"/>
    <property type="match status" value="1"/>
</dbReference>
<dbReference type="InterPro" id="IPR001509">
    <property type="entry name" value="Epimerase_deHydtase"/>
</dbReference>
<sequence length="317" mass="34931">MGLALCRFLRNSGCLVRGAVRETARGSSHDRSTRDGIEWVVLHDQSGGEETRQKLRGVEVIVHLAARVHVMADTSADPLHAFRKVNVVWTERLARAATAEGIRRFVYMSSIKVNGEQSRVPFTERDPPNPQDPYGLSKWEAEQALATVSSQTGLETVVIRSPLVYGPGVGGNFLQLLQVLGKGIPLPLAGVENRRSLIYRENLVDALSRCVHHQAARGQTYLVSDGEDLSTPELLRRLGKALSVSVCLWPLPLSMLDGIGQLVGKQVVVDRLLRSLPVDSSKIRKELDWHPPFSVDQGFAATADWFRAEATNRVMAS</sequence>
<name>A0A0S4LJE1_9BACT</name>
<dbReference type="AlphaFoldDB" id="A0A0S4LJE1"/>